<dbReference type="GO" id="GO:0032196">
    <property type="term" value="P:transposition"/>
    <property type="evidence" value="ECO:0007669"/>
    <property type="project" value="TreeGrafter"/>
</dbReference>
<dbReference type="InterPro" id="IPR025246">
    <property type="entry name" value="IS30-like_HTH"/>
</dbReference>
<feature type="non-terminal residue" evidence="2">
    <location>
        <position position="170"/>
    </location>
</feature>
<reference evidence="2" key="1">
    <citation type="journal article" date="2013" name="Environ. Microbiol.">
        <title>Microbiota from the distal guts of lean and obese adolescents exhibit partial functional redundancy besides clear differences in community structure.</title>
        <authorList>
            <person name="Ferrer M."/>
            <person name="Ruiz A."/>
            <person name="Lanza F."/>
            <person name="Haange S.B."/>
            <person name="Oberbach A."/>
            <person name="Till H."/>
            <person name="Bargiela R."/>
            <person name="Campoy C."/>
            <person name="Segura M.T."/>
            <person name="Richter M."/>
            <person name="von Bergen M."/>
            <person name="Seifert J."/>
            <person name="Suarez A."/>
        </authorList>
    </citation>
    <scope>NUCLEOTIDE SEQUENCE</scope>
</reference>
<comment type="caution">
    <text evidence="2">The sequence shown here is derived from an EMBL/GenBank/DDBJ whole genome shotgun (WGS) entry which is preliminary data.</text>
</comment>
<dbReference type="AlphaFoldDB" id="K1SI98"/>
<dbReference type="GO" id="GO:0004803">
    <property type="term" value="F:transposase activity"/>
    <property type="evidence" value="ECO:0007669"/>
    <property type="project" value="TreeGrafter"/>
</dbReference>
<dbReference type="Pfam" id="PF13936">
    <property type="entry name" value="HTH_38"/>
    <property type="match status" value="1"/>
</dbReference>
<dbReference type="GO" id="GO:0005829">
    <property type="term" value="C:cytosol"/>
    <property type="evidence" value="ECO:0007669"/>
    <property type="project" value="TreeGrafter"/>
</dbReference>
<proteinExistence type="predicted"/>
<dbReference type="InterPro" id="IPR051917">
    <property type="entry name" value="Transposase-Integrase"/>
</dbReference>
<feature type="domain" description="Transposase IS30-like HTH" evidence="1">
    <location>
        <begin position="4"/>
        <end position="46"/>
    </location>
</feature>
<name>K1SI98_9ZZZZ</name>
<organism evidence="2">
    <name type="scientific">human gut metagenome</name>
    <dbReference type="NCBI Taxonomy" id="408170"/>
    <lineage>
        <taxon>unclassified sequences</taxon>
        <taxon>metagenomes</taxon>
        <taxon>organismal metagenomes</taxon>
    </lineage>
</organism>
<dbReference type="PANTHER" id="PTHR10948:SF23">
    <property type="entry name" value="TRANSPOSASE INSI FOR INSERTION SEQUENCE ELEMENT IS30A-RELATED"/>
    <property type="match status" value="1"/>
</dbReference>
<dbReference type="PANTHER" id="PTHR10948">
    <property type="entry name" value="TRANSPOSASE"/>
    <property type="match status" value="1"/>
</dbReference>
<accession>K1SI98</accession>
<evidence type="ECO:0000313" key="2">
    <source>
        <dbReference type="EMBL" id="EKC47021.1"/>
    </source>
</evidence>
<sequence length="170" mass="19556">MRNYKHLTFTDRLQIEAWQKVGIKPAKMAALLGVHISTIYRELKRGVYTRLNSDLTEEERYSPDIAEEKYRANLKAKGTGLKIGSDHEYATYLEYKVSAEKYAPGAILGEIKRKGLQFNTTISKTTFYRYIEDGVFLTITNKDLPVKCNKDKQKYERVKPNRAPAGKSIE</sequence>
<gene>
    <name evidence="2" type="ORF">LEA_19588</name>
</gene>
<protein>
    <submittedName>
        <fullName evidence="2">ISTde2, transposase</fullName>
    </submittedName>
</protein>
<dbReference type="EMBL" id="AJWY01013462">
    <property type="protein sequence ID" value="EKC47021.1"/>
    <property type="molecule type" value="Genomic_DNA"/>
</dbReference>
<evidence type="ECO:0000259" key="1">
    <source>
        <dbReference type="Pfam" id="PF13936"/>
    </source>
</evidence>